<accession>A0A8T2J2P5</accession>
<comment type="caution">
    <text evidence="1">The sequence shown here is derived from an EMBL/GenBank/DDBJ whole genome shotgun (WGS) entry which is preliminary data.</text>
</comment>
<proteinExistence type="predicted"/>
<keyword evidence="2" id="KW-1185">Reference proteome</keyword>
<gene>
    <name evidence="1" type="ORF">GDO86_004941</name>
</gene>
<sequence length="77" mass="9032">MEDGIPSLQDRQMQLEPRDFLGIDYPPLYLCKPKRGIKRDESKVRRKFQSLMEGEIRGLSFIKDIGLSATIRDQRCF</sequence>
<organism evidence="1 2">
    <name type="scientific">Hymenochirus boettgeri</name>
    <name type="common">Congo dwarf clawed frog</name>
    <dbReference type="NCBI Taxonomy" id="247094"/>
    <lineage>
        <taxon>Eukaryota</taxon>
        <taxon>Metazoa</taxon>
        <taxon>Chordata</taxon>
        <taxon>Craniata</taxon>
        <taxon>Vertebrata</taxon>
        <taxon>Euteleostomi</taxon>
        <taxon>Amphibia</taxon>
        <taxon>Batrachia</taxon>
        <taxon>Anura</taxon>
        <taxon>Pipoidea</taxon>
        <taxon>Pipidae</taxon>
        <taxon>Pipinae</taxon>
        <taxon>Hymenochirus</taxon>
    </lineage>
</organism>
<dbReference type="AlphaFoldDB" id="A0A8T2J2P5"/>
<evidence type="ECO:0000313" key="2">
    <source>
        <dbReference type="Proteomes" id="UP000812440"/>
    </source>
</evidence>
<reference evidence="1" key="1">
    <citation type="thesis" date="2020" institute="ProQuest LLC" country="789 East Eisenhower Parkway, Ann Arbor, MI, USA">
        <title>Comparative Genomics and Chromosome Evolution.</title>
        <authorList>
            <person name="Mudd A.B."/>
        </authorList>
    </citation>
    <scope>NUCLEOTIDE SEQUENCE</scope>
    <source>
        <strain evidence="1">Female2</strain>
        <tissue evidence="1">Blood</tissue>
    </source>
</reference>
<dbReference type="EMBL" id="JAACNH010000006">
    <property type="protein sequence ID" value="KAG8438562.1"/>
    <property type="molecule type" value="Genomic_DNA"/>
</dbReference>
<dbReference type="OrthoDB" id="690068at2759"/>
<evidence type="ECO:0000313" key="1">
    <source>
        <dbReference type="EMBL" id="KAG8438562.1"/>
    </source>
</evidence>
<dbReference type="Proteomes" id="UP000812440">
    <property type="component" value="Chromosome 3"/>
</dbReference>
<name>A0A8T2J2P5_9PIPI</name>
<protein>
    <submittedName>
        <fullName evidence="1">Uncharacterized protein</fullName>
    </submittedName>
</protein>